<feature type="compositionally biased region" description="Polar residues" evidence="1">
    <location>
        <begin position="1"/>
        <end position="12"/>
    </location>
</feature>
<dbReference type="AlphaFoldDB" id="A0A3S1AYY6"/>
<keyword evidence="3" id="KW-1185">Reference proteome</keyword>
<protein>
    <submittedName>
        <fullName evidence="2">Uncharacterized protein</fullName>
    </submittedName>
</protein>
<feature type="region of interest" description="Disordered" evidence="1">
    <location>
        <begin position="1"/>
        <end position="49"/>
    </location>
</feature>
<dbReference type="Proteomes" id="UP000271974">
    <property type="component" value="Unassembled WGS sequence"/>
</dbReference>
<sequence length="110" mass="12146">MKTSQRPHNSPGSRHRKPASKRQPIAAGGFNPDAPASGRGALAEYSQHSPMNSLGHMQMFLPLAISPQEKTQPPFLHTDLQGSLARLAPRKKVIMSRDQMVNLILYMCMV</sequence>
<proteinExistence type="predicted"/>
<name>A0A3S1AYY6_ELYCH</name>
<evidence type="ECO:0000256" key="1">
    <source>
        <dbReference type="SAM" id="MobiDB-lite"/>
    </source>
</evidence>
<accession>A0A3S1AYY6</accession>
<gene>
    <name evidence="2" type="ORF">EGW08_020345</name>
</gene>
<comment type="caution">
    <text evidence="2">The sequence shown here is derived from an EMBL/GenBank/DDBJ whole genome shotgun (WGS) entry which is preliminary data.</text>
</comment>
<evidence type="ECO:0000313" key="3">
    <source>
        <dbReference type="Proteomes" id="UP000271974"/>
    </source>
</evidence>
<organism evidence="2 3">
    <name type="scientific">Elysia chlorotica</name>
    <name type="common">Eastern emerald elysia</name>
    <name type="synonym">Sea slug</name>
    <dbReference type="NCBI Taxonomy" id="188477"/>
    <lineage>
        <taxon>Eukaryota</taxon>
        <taxon>Metazoa</taxon>
        <taxon>Spiralia</taxon>
        <taxon>Lophotrochozoa</taxon>
        <taxon>Mollusca</taxon>
        <taxon>Gastropoda</taxon>
        <taxon>Heterobranchia</taxon>
        <taxon>Euthyneura</taxon>
        <taxon>Panpulmonata</taxon>
        <taxon>Sacoglossa</taxon>
        <taxon>Placobranchoidea</taxon>
        <taxon>Plakobranchidae</taxon>
        <taxon>Elysia</taxon>
    </lineage>
</organism>
<dbReference type="EMBL" id="RQTK01001144">
    <property type="protein sequence ID" value="RUS71892.1"/>
    <property type="molecule type" value="Genomic_DNA"/>
</dbReference>
<evidence type="ECO:0000313" key="2">
    <source>
        <dbReference type="EMBL" id="RUS71892.1"/>
    </source>
</evidence>
<reference evidence="2 3" key="1">
    <citation type="submission" date="2019-01" db="EMBL/GenBank/DDBJ databases">
        <title>A draft genome assembly of the solar-powered sea slug Elysia chlorotica.</title>
        <authorList>
            <person name="Cai H."/>
            <person name="Li Q."/>
            <person name="Fang X."/>
            <person name="Li J."/>
            <person name="Curtis N.E."/>
            <person name="Altenburger A."/>
            <person name="Shibata T."/>
            <person name="Feng M."/>
            <person name="Maeda T."/>
            <person name="Schwartz J.A."/>
            <person name="Shigenobu S."/>
            <person name="Lundholm N."/>
            <person name="Nishiyama T."/>
            <person name="Yang H."/>
            <person name="Hasebe M."/>
            <person name="Li S."/>
            <person name="Pierce S.K."/>
            <person name="Wang J."/>
        </authorList>
    </citation>
    <scope>NUCLEOTIDE SEQUENCE [LARGE SCALE GENOMIC DNA]</scope>
    <source>
        <strain evidence="2">EC2010</strain>
        <tissue evidence="2">Whole organism of an adult</tissue>
    </source>
</reference>